<organism evidence="2">
    <name type="scientific">uncultured Acidimicrobiales bacterium</name>
    <dbReference type="NCBI Taxonomy" id="310071"/>
    <lineage>
        <taxon>Bacteria</taxon>
        <taxon>Bacillati</taxon>
        <taxon>Actinomycetota</taxon>
        <taxon>Acidimicrobiia</taxon>
        <taxon>Acidimicrobiales</taxon>
        <taxon>environmental samples</taxon>
    </lineage>
</organism>
<feature type="compositionally biased region" description="Basic residues" evidence="1">
    <location>
        <begin position="33"/>
        <end position="47"/>
    </location>
</feature>
<dbReference type="EMBL" id="CADCSZ010000095">
    <property type="protein sequence ID" value="CAA9237074.1"/>
    <property type="molecule type" value="Genomic_DNA"/>
</dbReference>
<dbReference type="AlphaFoldDB" id="A0A6J4I156"/>
<evidence type="ECO:0000256" key="1">
    <source>
        <dbReference type="SAM" id="MobiDB-lite"/>
    </source>
</evidence>
<accession>A0A6J4I156</accession>
<feature type="non-terminal residue" evidence="2">
    <location>
        <position position="135"/>
    </location>
</feature>
<gene>
    <name evidence="2" type="ORF">AVDCRST_MAG76-1545</name>
</gene>
<protein>
    <submittedName>
        <fullName evidence="2">Conserved hypothetical integral membrane protein YrbEa</fullName>
    </submittedName>
</protein>
<feature type="region of interest" description="Disordered" evidence="1">
    <location>
        <begin position="1"/>
        <end position="54"/>
    </location>
</feature>
<name>A0A6J4I156_9ACTN</name>
<reference evidence="2" key="1">
    <citation type="submission" date="2020-02" db="EMBL/GenBank/DDBJ databases">
        <authorList>
            <person name="Meier V. D."/>
        </authorList>
    </citation>
    <scope>NUCLEOTIDE SEQUENCE</scope>
    <source>
        <strain evidence="2">AVDCRST_MAG76</strain>
    </source>
</reference>
<evidence type="ECO:0000313" key="2">
    <source>
        <dbReference type="EMBL" id="CAA9237074.1"/>
    </source>
</evidence>
<proteinExistence type="predicted"/>
<sequence>GHEGDGRQPRAPPGHPAPVGRHLGLDAAGLARQRGRPGRRLHVQRRGAGHDRGGLLLRVHLPGPDPGPLLRPGQGRRLRIPCCDGRLLQGLLLQGWSQGGGGRREPGGRRHLHPHLLRKLHPDHALLRLGPPEVL</sequence>
<feature type="non-terminal residue" evidence="2">
    <location>
        <position position="1"/>
    </location>
</feature>